<dbReference type="Proteomes" id="UP000480185">
    <property type="component" value="Unassembled WGS sequence"/>
</dbReference>
<dbReference type="OrthoDB" id="9790659at2"/>
<dbReference type="PANTHER" id="PTHR20992:SF9">
    <property type="entry name" value="AT15442P-RELATED"/>
    <property type="match status" value="1"/>
</dbReference>
<proteinExistence type="predicted"/>
<accession>A0A6G1X7C6</accession>
<sequence length="339" mass="37441">MKMQLIEIFIPMKHFEKTKTKLQEFPHLSFSTFKEREDLYLVRMVVESKDVEDILNYLESVSAVAEGFETILIPVQTYMSRETLQEKNESKEEKEEEEQSTLMRASRQELIQTIDKNSHITTNYTLLIILSAIVATVGFLKNSEAVVIGAMVIAPMIGPIISIAFSAILGDYKKVGQSTLTFLFGFVIVVAISILFSYFFRMGTENDQFIARTEVTISDFFLALASGAAGALATLNRLSGNLVGVMVAVALLPPTIAVGLSIGQALWIDAYGSALLITVNTTCILLSAITIFSISGIRPVRWREVQKANVSRTFSFIFVGTIVGILVLVILIGQGVKFE</sequence>
<name>A0A6G1X7C6_9BACI</name>
<feature type="transmembrane region" description="Helical" evidence="2">
    <location>
        <begin position="274"/>
        <end position="294"/>
    </location>
</feature>
<evidence type="ECO:0000313" key="3">
    <source>
        <dbReference type="EMBL" id="MRG86847.1"/>
    </source>
</evidence>
<dbReference type="RefSeq" id="WP_153728747.1">
    <property type="nucleotide sequence ID" value="NZ_WJNH01000006.1"/>
</dbReference>
<feature type="coiled-coil region" evidence="1">
    <location>
        <begin position="80"/>
        <end position="108"/>
    </location>
</feature>
<feature type="transmembrane region" description="Helical" evidence="2">
    <location>
        <begin position="124"/>
        <end position="140"/>
    </location>
</feature>
<dbReference type="NCBIfam" id="TIGR00341">
    <property type="entry name" value="TIGR00341 family protein"/>
    <property type="match status" value="1"/>
</dbReference>
<reference evidence="3 4" key="1">
    <citation type="submission" date="2019-11" db="EMBL/GenBank/DDBJ databases">
        <authorList>
            <person name="Li J."/>
        </authorList>
    </citation>
    <scope>NUCLEOTIDE SEQUENCE [LARGE SCALE GENOMIC DNA]</scope>
    <source>
        <strain evidence="3 4">J4</strain>
    </source>
</reference>
<feature type="transmembrane region" description="Helical" evidence="2">
    <location>
        <begin position="314"/>
        <end position="336"/>
    </location>
</feature>
<feature type="transmembrane region" description="Helical" evidence="2">
    <location>
        <begin position="146"/>
        <end position="168"/>
    </location>
</feature>
<gene>
    <name evidence="3" type="ORF">GH754_11055</name>
</gene>
<evidence type="ECO:0000256" key="1">
    <source>
        <dbReference type="SAM" id="Coils"/>
    </source>
</evidence>
<keyword evidence="1" id="KW-0175">Coiled coil</keyword>
<dbReference type="EMBL" id="WJNH01000006">
    <property type="protein sequence ID" value="MRG86847.1"/>
    <property type="molecule type" value="Genomic_DNA"/>
</dbReference>
<keyword evidence="2" id="KW-0812">Transmembrane</keyword>
<dbReference type="PANTHER" id="PTHR20992">
    <property type="entry name" value="AT15442P-RELATED"/>
    <property type="match status" value="1"/>
</dbReference>
<evidence type="ECO:0000313" key="4">
    <source>
        <dbReference type="Proteomes" id="UP000480185"/>
    </source>
</evidence>
<protein>
    <submittedName>
        <fullName evidence="3">TIGR00341 family protein</fullName>
    </submittedName>
</protein>
<evidence type="ECO:0000256" key="2">
    <source>
        <dbReference type="SAM" id="Phobius"/>
    </source>
</evidence>
<keyword evidence="4" id="KW-1185">Reference proteome</keyword>
<dbReference type="Pfam" id="PF04087">
    <property type="entry name" value="DUF389"/>
    <property type="match status" value="1"/>
</dbReference>
<dbReference type="AlphaFoldDB" id="A0A6G1X7C6"/>
<feature type="transmembrane region" description="Helical" evidence="2">
    <location>
        <begin position="180"/>
        <end position="200"/>
    </location>
</feature>
<keyword evidence="2" id="KW-0472">Membrane</keyword>
<dbReference type="InterPro" id="IPR005240">
    <property type="entry name" value="DUF389"/>
</dbReference>
<organism evidence="3 4">
    <name type="scientific">Salinibacillus xinjiangensis</name>
    <dbReference type="NCBI Taxonomy" id="1229268"/>
    <lineage>
        <taxon>Bacteria</taxon>
        <taxon>Bacillati</taxon>
        <taxon>Bacillota</taxon>
        <taxon>Bacilli</taxon>
        <taxon>Bacillales</taxon>
        <taxon>Bacillaceae</taxon>
        <taxon>Salinibacillus</taxon>
    </lineage>
</organism>
<feature type="transmembrane region" description="Helical" evidence="2">
    <location>
        <begin position="245"/>
        <end position="268"/>
    </location>
</feature>
<comment type="caution">
    <text evidence="3">The sequence shown here is derived from an EMBL/GenBank/DDBJ whole genome shotgun (WGS) entry which is preliminary data.</text>
</comment>
<keyword evidence="2" id="KW-1133">Transmembrane helix</keyword>